<keyword evidence="11" id="KW-1185">Reference proteome</keyword>
<dbReference type="Proteomes" id="UP001258017">
    <property type="component" value="Unassembled WGS sequence"/>
</dbReference>
<dbReference type="InterPro" id="IPR011598">
    <property type="entry name" value="bHLH_dom"/>
</dbReference>
<keyword evidence="6" id="KW-0539">Nucleus</keyword>
<dbReference type="Gene3D" id="4.10.280.10">
    <property type="entry name" value="Helix-loop-helix DNA-binding domain"/>
    <property type="match status" value="1"/>
</dbReference>
<dbReference type="EMBL" id="JAIFRP010000007">
    <property type="protein sequence ID" value="KAK2587443.1"/>
    <property type="molecule type" value="Genomic_DNA"/>
</dbReference>
<gene>
    <name evidence="10" type="ORF">KPH14_003151</name>
</gene>
<name>A0AAD9RXK2_9HYME</name>
<dbReference type="InterPro" id="IPR036638">
    <property type="entry name" value="HLH_DNA-bd_sf"/>
</dbReference>
<dbReference type="PANTHER" id="PTHR45776:SF2">
    <property type="entry name" value="MIP04163P"/>
    <property type="match status" value="1"/>
</dbReference>
<dbReference type="PROSITE" id="PS50888">
    <property type="entry name" value="BHLH"/>
    <property type="match status" value="1"/>
</dbReference>
<dbReference type="GO" id="GO:0000978">
    <property type="term" value="F:RNA polymerase II cis-regulatory region sequence-specific DNA binding"/>
    <property type="evidence" value="ECO:0007669"/>
    <property type="project" value="TreeGrafter"/>
</dbReference>
<protein>
    <recommendedName>
        <fullName evidence="9">BHLH domain-containing protein</fullName>
    </recommendedName>
</protein>
<proteinExistence type="inferred from homology"/>
<evidence type="ECO:0000256" key="3">
    <source>
        <dbReference type="ARBA" id="ARBA00023015"/>
    </source>
</evidence>
<feature type="coiled-coil region" evidence="7">
    <location>
        <begin position="127"/>
        <end position="161"/>
    </location>
</feature>
<feature type="domain" description="BHLH" evidence="9">
    <location>
        <begin position="68"/>
        <end position="127"/>
    </location>
</feature>
<evidence type="ECO:0000313" key="11">
    <source>
        <dbReference type="Proteomes" id="UP001258017"/>
    </source>
</evidence>
<evidence type="ECO:0000256" key="6">
    <source>
        <dbReference type="ARBA" id="ARBA00023242"/>
    </source>
</evidence>
<feature type="compositionally biased region" description="Polar residues" evidence="8">
    <location>
        <begin position="259"/>
        <end position="273"/>
    </location>
</feature>
<dbReference type="Pfam" id="PF00010">
    <property type="entry name" value="HLH"/>
    <property type="match status" value="1"/>
</dbReference>
<keyword evidence="4" id="KW-0238">DNA-binding</keyword>
<keyword evidence="3" id="KW-0805">Transcription regulation</keyword>
<dbReference type="PANTHER" id="PTHR45776">
    <property type="entry name" value="MIP04163P"/>
    <property type="match status" value="1"/>
</dbReference>
<organism evidence="10 11">
    <name type="scientific">Odynerus spinipes</name>
    <dbReference type="NCBI Taxonomy" id="1348599"/>
    <lineage>
        <taxon>Eukaryota</taxon>
        <taxon>Metazoa</taxon>
        <taxon>Ecdysozoa</taxon>
        <taxon>Arthropoda</taxon>
        <taxon>Hexapoda</taxon>
        <taxon>Insecta</taxon>
        <taxon>Pterygota</taxon>
        <taxon>Neoptera</taxon>
        <taxon>Endopterygota</taxon>
        <taxon>Hymenoptera</taxon>
        <taxon>Apocrita</taxon>
        <taxon>Aculeata</taxon>
        <taxon>Vespoidea</taxon>
        <taxon>Vespidae</taxon>
        <taxon>Eumeninae</taxon>
        <taxon>Odynerus</taxon>
    </lineage>
</organism>
<reference evidence="10" key="2">
    <citation type="journal article" date="2023" name="Commun. Biol.">
        <title>Intrasexual cuticular hydrocarbon dimorphism in a wasp sheds light on hydrocarbon biosynthesis genes in Hymenoptera.</title>
        <authorList>
            <person name="Moris V.C."/>
            <person name="Podsiadlowski L."/>
            <person name="Martin S."/>
            <person name="Oeyen J.P."/>
            <person name="Donath A."/>
            <person name="Petersen M."/>
            <person name="Wilbrandt J."/>
            <person name="Misof B."/>
            <person name="Liedtke D."/>
            <person name="Thamm M."/>
            <person name="Scheiner R."/>
            <person name="Schmitt T."/>
            <person name="Niehuis O."/>
        </authorList>
    </citation>
    <scope>NUCLEOTIDE SEQUENCE</scope>
    <source>
        <strain evidence="10">GBR_01_08_01A</strain>
    </source>
</reference>
<reference evidence="10" key="1">
    <citation type="submission" date="2021-08" db="EMBL/GenBank/DDBJ databases">
        <authorList>
            <person name="Misof B."/>
            <person name="Oliver O."/>
            <person name="Podsiadlowski L."/>
            <person name="Donath A."/>
            <person name="Peters R."/>
            <person name="Mayer C."/>
            <person name="Rust J."/>
            <person name="Gunkel S."/>
            <person name="Lesny P."/>
            <person name="Martin S."/>
            <person name="Oeyen J.P."/>
            <person name="Petersen M."/>
            <person name="Panagiotis P."/>
            <person name="Wilbrandt J."/>
            <person name="Tanja T."/>
        </authorList>
    </citation>
    <scope>NUCLEOTIDE SEQUENCE</scope>
    <source>
        <strain evidence="10">GBR_01_08_01A</strain>
        <tissue evidence="10">Thorax + abdomen</tissue>
    </source>
</reference>
<evidence type="ECO:0000256" key="2">
    <source>
        <dbReference type="ARBA" id="ARBA00008289"/>
    </source>
</evidence>
<evidence type="ECO:0000256" key="8">
    <source>
        <dbReference type="SAM" id="MobiDB-lite"/>
    </source>
</evidence>
<dbReference type="GO" id="GO:0046983">
    <property type="term" value="F:protein dimerization activity"/>
    <property type="evidence" value="ECO:0007669"/>
    <property type="project" value="InterPro"/>
</dbReference>
<evidence type="ECO:0000256" key="7">
    <source>
        <dbReference type="SAM" id="Coils"/>
    </source>
</evidence>
<dbReference type="AlphaFoldDB" id="A0AAD9RXK2"/>
<comment type="subcellular location">
    <subcellularLocation>
        <location evidence="1">Nucleus</location>
    </subcellularLocation>
</comment>
<evidence type="ECO:0000256" key="4">
    <source>
        <dbReference type="ARBA" id="ARBA00023125"/>
    </source>
</evidence>
<dbReference type="SUPFAM" id="SSF47459">
    <property type="entry name" value="HLH, helix-loop-helix DNA-binding domain"/>
    <property type="match status" value="1"/>
</dbReference>
<evidence type="ECO:0000259" key="9">
    <source>
        <dbReference type="PROSITE" id="PS50888"/>
    </source>
</evidence>
<evidence type="ECO:0000313" key="10">
    <source>
        <dbReference type="EMBL" id="KAK2587443.1"/>
    </source>
</evidence>
<feature type="compositionally biased region" description="Pro residues" evidence="8">
    <location>
        <begin position="234"/>
        <end position="244"/>
    </location>
</feature>
<keyword evidence="5" id="KW-0804">Transcription</keyword>
<dbReference type="GO" id="GO:0005634">
    <property type="term" value="C:nucleus"/>
    <property type="evidence" value="ECO:0007669"/>
    <property type="project" value="UniProtKB-SubCell"/>
</dbReference>
<accession>A0AAD9RXK2</accession>
<evidence type="ECO:0000256" key="5">
    <source>
        <dbReference type="ARBA" id="ARBA00023163"/>
    </source>
</evidence>
<feature type="region of interest" description="Disordered" evidence="8">
    <location>
        <begin position="215"/>
        <end position="273"/>
    </location>
</feature>
<comment type="similarity">
    <text evidence="2">Belongs to the MiT/TFE family.</text>
</comment>
<dbReference type="SMART" id="SM00353">
    <property type="entry name" value="HLH"/>
    <property type="match status" value="1"/>
</dbReference>
<keyword evidence="7" id="KW-0175">Coiled coil</keyword>
<dbReference type="GO" id="GO:0000981">
    <property type="term" value="F:DNA-binding transcription factor activity, RNA polymerase II-specific"/>
    <property type="evidence" value="ECO:0007669"/>
    <property type="project" value="TreeGrafter"/>
</dbReference>
<comment type="caution">
    <text evidence="10">The sequence shown here is derived from an EMBL/GenBank/DDBJ whole genome shotgun (WGS) entry which is preliminary data.</text>
</comment>
<evidence type="ECO:0000256" key="1">
    <source>
        <dbReference type="ARBA" id="ARBA00004123"/>
    </source>
</evidence>
<sequence length="273" mass="30526">MPVFNIIARRCKAEDLLDDILSFEAGSLGDGLKDGHAGSLTNLPDLQIKPEPLLLTEAEIHALAKDRQKKDNHNMIERRRRFNINDRIKELGTLLPKTNDPYYEIVRDVRPNKGTILKSSVEYIKLLKNELTRMKQNELRHKQLEHQNRRLLLRVQELELQAKAHGLPVSDFNWASTSGSILNTFPRSKLEQRKIPDLVAEETTALSMSQFEDLMEDDTGGPVHGGDPMLSSPHLPPLSPPAPPCHHGLPDEDTLGSLAATTSNSSSDMDIVA</sequence>